<dbReference type="PANTHER" id="PTHR45632">
    <property type="entry name" value="LD33804P"/>
    <property type="match status" value="1"/>
</dbReference>
<reference evidence="6" key="1">
    <citation type="submission" date="2020-11" db="EMBL/GenBank/DDBJ databases">
        <authorList>
            <person name="Tran Van P."/>
        </authorList>
    </citation>
    <scope>NUCLEOTIDE SEQUENCE</scope>
</reference>
<dbReference type="InterPro" id="IPR011705">
    <property type="entry name" value="BACK"/>
</dbReference>
<dbReference type="Gene3D" id="1.25.40.420">
    <property type="match status" value="1"/>
</dbReference>
<dbReference type="InterPro" id="IPR011333">
    <property type="entry name" value="SKP1/BTB/POZ_sf"/>
</dbReference>
<feature type="non-terminal residue" evidence="6">
    <location>
        <position position="1"/>
    </location>
</feature>
<accession>A0A7R8W6E3</accession>
<dbReference type="InterPro" id="IPR000210">
    <property type="entry name" value="BTB/POZ_dom"/>
</dbReference>
<dbReference type="Pfam" id="PF00651">
    <property type="entry name" value="BTB"/>
    <property type="match status" value="1"/>
</dbReference>
<feature type="region of interest" description="Disordered" evidence="5">
    <location>
        <begin position="1"/>
        <end position="22"/>
    </location>
</feature>
<dbReference type="SUPFAM" id="SSF117281">
    <property type="entry name" value="Kelch motif"/>
    <property type="match status" value="2"/>
</dbReference>
<dbReference type="InterPro" id="IPR017096">
    <property type="entry name" value="BTB-kelch_protein"/>
</dbReference>
<evidence type="ECO:0000313" key="6">
    <source>
        <dbReference type="EMBL" id="CAD7223241.1"/>
    </source>
</evidence>
<dbReference type="SMART" id="SM00612">
    <property type="entry name" value="Kelch"/>
    <property type="match status" value="4"/>
</dbReference>
<gene>
    <name evidence="6" type="ORF">CTOB1V02_LOCUS1231</name>
</gene>
<evidence type="ECO:0000256" key="5">
    <source>
        <dbReference type="SAM" id="MobiDB-lite"/>
    </source>
</evidence>
<feature type="compositionally biased region" description="Basic and acidic residues" evidence="5">
    <location>
        <begin position="1"/>
        <end position="10"/>
    </location>
</feature>
<dbReference type="Pfam" id="PF01344">
    <property type="entry name" value="Kelch_1"/>
    <property type="match status" value="4"/>
</dbReference>
<organism evidence="6">
    <name type="scientific">Cyprideis torosa</name>
    <dbReference type="NCBI Taxonomy" id="163714"/>
    <lineage>
        <taxon>Eukaryota</taxon>
        <taxon>Metazoa</taxon>
        <taxon>Ecdysozoa</taxon>
        <taxon>Arthropoda</taxon>
        <taxon>Crustacea</taxon>
        <taxon>Oligostraca</taxon>
        <taxon>Ostracoda</taxon>
        <taxon>Podocopa</taxon>
        <taxon>Podocopida</taxon>
        <taxon>Cytherocopina</taxon>
        <taxon>Cytheroidea</taxon>
        <taxon>Cytherideidae</taxon>
        <taxon>Cyprideis</taxon>
    </lineage>
</organism>
<dbReference type="SMART" id="SM00225">
    <property type="entry name" value="BTB"/>
    <property type="match status" value="1"/>
</dbReference>
<dbReference type="SMART" id="SM00875">
    <property type="entry name" value="BACK"/>
    <property type="match status" value="1"/>
</dbReference>
<dbReference type="PROSITE" id="PS50097">
    <property type="entry name" value="BTB"/>
    <property type="match status" value="1"/>
</dbReference>
<dbReference type="EMBL" id="OB660172">
    <property type="protein sequence ID" value="CAD7223241.1"/>
    <property type="molecule type" value="Genomic_DNA"/>
</dbReference>
<dbReference type="GO" id="GO:0003779">
    <property type="term" value="F:actin binding"/>
    <property type="evidence" value="ECO:0007669"/>
    <property type="project" value="UniProtKB-KW"/>
</dbReference>
<keyword evidence="2" id="KW-0880">Kelch repeat</keyword>
<dbReference type="InterPro" id="IPR006652">
    <property type="entry name" value="Kelch_1"/>
</dbReference>
<name>A0A7R8W6E3_9CRUS</name>
<dbReference type="Pfam" id="PF07707">
    <property type="entry name" value="BACK"/>
    <property type="match status" value="1"/>
</dbReference>
<dbReference type="AlphaFoldDB" id="A0A7R8W6E3"/>
<sequence>MDSKKRKLDDENNDDNFTDNANPRRVLQGLNALRQEQDLCDVEILAGDMKIPAHRCVLSAISGFFKRMFTSAMKEAKENQVRLKYLEPDIVKILVEFAYTSGINITKHNVQSLLAAAHQLDITSVFEACCIFLEDHMDSENCIGIHFLAETYECIDLVEKSMEFMRSNFTDVICEEEFLSRITAVKLVEIISSDKVRVEKEEDICDAVLAWIQYDDKRKEAMEQLLPSVRLPLLSPYYLYEIVSNHSTVKISRACKALVEEAKRYHVLPYYRGELDARRISCRWWSNNLEMVVVIGGEDRRLVRNSVKAFNPMDPTNPSTVCSRINYFKSNINRNFYNILEVFIFQSWKNLCSIPESSTEHAVTVGDDGILYSGGGTDTTTFSNKLYRYNAELDTWTELSNMAVGRSRFGMFNFFSSSQFPRIFSLWCKILPLTMHDFFCSSPGLVATNECIFAVGGWTGSQTLNRLDVYDPTRRAWSEAIPMPTAVGMAAVVAKDGLIYVAGGLAREDENRPVTMFSNEVQCYDTVKREWSFRAPMMSHRYGGAACVLNGWIYVVGGCDGRSLVTATNSVERYSISEDKWETCNAMITERFNPVHSHDYESERGYKKTNANPTKIDRVRIHSPAKYSNREEAANVDKYSHLDDMEI</sequence>
<proteinExistence type="predicted"/>
<dbReference type="InterPro" id="IPR015915">
    <property type="entry name" value="Kelch-typ_b-propeller"/>
</dbReference>
<dbReference type="GO" id="GO:0016567">
    <property type="term" value="P:protein ubiquitination"/>
    <property type="evidence" value="ECO:0007669"/>
    <property type="project" value="UniProtKB-UniPathway"/>
</dbReference>
<evidence type="ECO:0000256" key="4">
    <source>
        <dbReference type="ARBA" id="ARBA00043912"/>
    </source>
</evidence>
<protein>
    <recommendedName>
        <fullName evidence="1">Kelch-like protein diablo</fullName>
    </recommendedName>
</protein>
<evidence type="ECO:0000256" key="1">
    <source>
        <dbReference type="ARBA" id="ARBA00013699"/>
    </source>
</evidence>
<evidence type="ECO:0000256" key="3">
    <source>
        <dbReference type="ARBA" id="ARBA00022737"/>
    </source>
</evidence>
<dbReference type="FunFam" id="1.25.40.420:FF:000001">
    <property type="entry name" value="Kelch-like family member 12"/>
    <property type="match status" value="1"/>
</dbReference>
<keyword evidence="3" id="KW-0677">Repeat</keyword>
<dbReference type="PANTHER" id="PTHR45632:SF3">
    <property type="entry name" value="KELCH-LIKE PROTEIN 32"/>
    <property type="match status" value="1"/>
</dbReference>
<evidence type="ECO:0000256" key="2">
    <source>
        <dbReference type="ARBA" id="ARBA00022441"/>
    </source>
</evidence>
<dbReference type="PIRSF" id="PIRSF037037">
    <property type="entry name" value="Kelch-like_protein_gigaxonin"/>
    <property type="match status" value="1"/>
</dbReference>
<dbReference type="Gene3D" id="3.30.710.10">
    <property type="entry name" value="Potassium Channel Kv1.1, Chain A"/>
    <property type="match status" value="1"/>
</dbReference>
<dbReference type="UniPathway" id="UPA00143"/>
<dbReference type="Gene3D" id="2.120.10.80">
    <property type="entry name" value="Kelch-type beta propeller"/>
    <property type="match status" value="2"/>
</dbReference>
<dbReference type="SUPFAM" id="SSF54695">
    <property type="entry name" value="POZ domain"/>
    <property type="match status" value="1"/>
</dbReference>
<dbReference type="OrthoDB" id="6418787at2759"/>
<comment type="function">
    <text evidence="4">Probable substrate-specific adapter of an E3 ubiquitin-protein ligase complex which mediates the ubiquitination and subsequent proteasomal degradation of target proteins. May have a role in synapse differentiation and growth.</text>
</comment>